<name>A0A1W6JY84_9CREN</name>
<keyword evidence="1" id="KW-1133">Transmembrane helix</keyword>
<sequence>MNDDISKYCINCGYQLDLPAPKKHNYKKIAIPSAIAIIVALAFVIALPTVSALMNSGSSVIVLSASDAHNIFGGTWTVIENQTFLKEYPEENITIQYANGTIIQIPYYHSIKSIDHEVMIGNISGTQTKLVINVIQTTTNTFFNRFMVHNRMGFGQMINIMMFGHNRWQGWNAQFSFNETTYDGYTIYYIASNIPYAHTNFIAVKNKTIIEISLNNYTATLSEMEEALNNIV</sequence>
<dbReference type="Proteomes" id="UP000193404">
    <property type="component" value="Chromosome"/>
</dbReference>
<keyword evidence="1" id="KW-0812">Transmembrane</keyword>
<gene>
    <name evidence="2" type="ORF">B6F84_03735</name>
</gene>
<keyword evidence="3" id="KW-1185">Reference proteome</keyword>
<dbReference type="STRING" id="282676.B6F84_03735"/>
<keyword evidence="1" id="KW-0472">Membrane</keyword>
<proteinExistence type="predicted"/>
<feature type="transmembrane region" description="Helical" evidence="1">
    <location>
        <begin position="29"/>
        <end position="54"/>
    </location>
</feature>
<accession>A0A1W6JY84</accession>
<evidence type="ECO:0000313" key="2">
    <source>
        <dbReference type="EMBL" id="ARM75228.1"/>
    </source>
</evidence>
<reference evidence="2 3" key="1">
    <citation type="submission" date="2017-03" db="EMBL/GenBank/DDBJ databases">
        <title>Sulfur activation and transportation mechanism of thermophilic Archaea Acidianus manzaensis YN-25.</title>
        <authorList>
            <person name="Ma Y."/>
            <person name="Yang Y."/>
            <person name="Xia J."/>
        </authorList>
    </citation>
    <scope>NUCLEOTIDE SEQUENCE [LARGE SCALE GENOMIC DNA]</scope>
    <source>
        <strain evidence="2 3">YN-25</strain>
    </source>
</reference>
<evidence type="ECO:0000313" key="3">
    <source>
        <dbReference type="Proteomes" id="UP000193404"/>
    </source>
</evidence>
<evidence type="ECO:0008006" key="4">
    <source>
        <dbReference type="Google" id="ProtNLM"/>
    </source>
</evidence>
<dbReference type="AlphaFoldDB" id="A0A1W6JY84"/>
<organism evidence="2 3">
    <name type="scientific">Acidianus manzaensis</name>
    <dbReference type="NCBI Taxonomy" id="282676"/>
    <lineage>
        <taxon>Archaea</taxon>
        <taxon>Thermoproteota</taxon>
        <taxon>Thermoprotei</taxon>
        <taxon>Sulfolobales</taxon>
        <taxon>Sulfolobaceae</taxon>
        <taxon>Acidianus</taxon>
    </lineage>
</organism>
<dbReference type="EMBL" id="CP020477">
    <property type="protein sequence ID" value="ARM75228.1"/>
    <property type="molecule type" value="Genomic_DNA"/>
</dbReference>
<dbReference type="KEGG" id="aman:B6F84_03735"/>
<protein>
    <recommendedName>
        <fullName evidence="4">Zinc ribbon domain-containing protein</fullName>
    </recommendedName>
</protein>
<evidence type="ECO:0000256" key="1">
    <source>
        <dbReference type="SAM" id="Phobius"/>
    </source>
</evidence>